<keyword evidence="2" id="KW-1185">Reference proteome</keyword>
<evidence type="ECO:0000313" key="2">
    <source>
        <dbReference type="Proteomes" id="UP000824782"/>
    </source>
</evidence>
<name>A0AAV6ZB64_ENGPU</name>
<accession>A0AAV6ZB64</accession>
<organism evidence="1 2">
    <name type="scientific">Engystomops pustulosus</name>
    <name type="common">Tungara frog</name>
    <name type="synonym">Physalaemus pustulosus</name>
    <dbReference type="NCBI Taxonomy" id="76066"/>
    <lineage>
        <taxon>Eukaryota</taxon>
        <taxon>Metazoa</taxon>
        <taxon>Chordata</taxon>
        <taxon>Craniata</taxon>
        <taxon>Vertebrata</taxon>
        <taxon>Euteleostomi</taxon>
        <taxon>Amphibia</taxon>
        <taxon>Batrachia</taxon>
        <taxon>Anura</taxon>
        <taxon>Neobatrachia</taxon>
        <taxon>Hyloidea</taxon>
        <taxon>Leptodactylidae</taxon>
        <taxon>Leiuperinae</taxon>
        <taxon>Engystomops</taxon>
    </lineage>
</organism>
<evidence type="ECO:0000313" key="1">
    <source>
        <dbReference type="EMBL" id="KAG8544500.1"/>
    </source>
</evidence>
<dbReference type="EMBL" id="WNYA01002220">
    <property type="protein sequence ID" value="KAG8544500.1"/>
    <property type="molecule type" value="Genomic_DNA"/>
</dbReference>
<gene>
    <name evidence="1" type="ORF">GDO81_022384</name>
</gene>
<reference evidence="1" key="1">
    <citation type="thesis" date="2020" institute="ProQuest LLC" country="789 East Eisenhower Parkway, Ann Arbor, MI, USA">
        <title>Comparative Genomics and Chromosome Evolution.</title>
        <authorList>
            <person name="Mudd A.B."/>
        </authorList>
    </citation>
    <scope>NUCLEOTIDE SEQUENCE</scope>
    <source>
        <strain evidence="1">237g6f4</strain>
        <tissue evidence="1">Blood</tissue>
    </source>
</reference>
<protein>
    <submittedName>
        <fullName evidence="1">Uncharacterized protein</fullName>
    </submittedName>
</protein>
<comment type="caution">
    <text evidence="1">The sequence shown here is derived from an EMBL/GenBank/DDBJ whole genome shotgun (WGS) entry which is preliminary data.</text>
</comment>
<proteinExistence type="predicted"/>
<dbReference type="Proteomes" id="UP000824782">
    <property type="component" value="Unassembled WGS sequence"/>
</dbReference>
<dbReference type="AlphaFoldDB" id="A0AAV6ZB64"/>
<sequence length="98" mass="11779">MYNHIIRYLLQLKSQERRLFHVYIKLLQMLILRYRLYCCPELKSSCISSLFSVCVNLTMWIFRKKLQECLGLVTIAARRILNTAPEYKTNCLMVMNRD</sequence>